<reference evidence="1" key="1">
    <citation type="journal article" date="2019" name="Environ. Microbiol.">
        <title>Fungal ecological strategies reflected in gene transcription - a case study of two litter decomposers.</title>
        <authorList>
            <person name="Barbi F."/>
            <person name="Kohler A."/>
            <person name="Barry K."/>
            <person name="Baskaran P."/>
            <person name="Daum C."/>
            <person name="Fauchery L."/>
            <person name="Ihrmark K."/>
            <person name="Kuo A."/>
            <person name="LaButti K."/>
            <person name="Lipzen A."/>
            <person name="Morin E."/>
            <person name="Grigoriev I.V."/>
            <person name="Henrissat B."/>
            <person name="Lindahl B."/>
            <person name="Martin F."/>
        </authorList>
    </citation>
    <scope>NUCLEOTIDE SEQUENCE</scope>
    <source>
        <strain evidence="1">JB14</strain>
    </source>
</reference>
<dbReference type="Proteomes" id="UP000799118">
    <property type="component" value="Unassembled WGS sequence"/>
</dbReference>
<dbReference type="AlphaFoldDB" id="A0A6A4H005"/>
<protein>
    <recommendedName>
        <fullName evidence="3">F-box domain-containing protein</fullName>
    </recommendedName>
</protein>
<evidence type="ECO:0000313" key="2">
    <source>
        <dbReference type="Proteomes" id="UP000799118"/>
    </source>
</evidence>
<dbReference type="EMBL" id="ML769620">
    <property type="protein sequence ID" value="KAE9391542.1"/>
    <property type="molecule type" value="Genomic_DNA"/>
</dbReference>
<evidence type="ECO:0008006" key="3">
    <source>
        <dbReference type="Google" id="ProtNLM"/>
    </source>
</evidence>
<evidence type="ECO:0000313" key="1">
    <source>
        <dbReference type="EMBL" id="KAE9391542.1"/>
    </source>
</evidence>
<accession>A0A6A4H005</accession>
<proteinExistence type="predicted"/>
<gene>
    <name evidence="1" type="ORF">BT96DRAFT_1001201</name>
</gene>
<dbReference type="OrthoDB" id="2901275at2759"/>
<sequence>MDHESSKNLNDCKTDLHSLPISSFEQLPNEILCVIFELACTDNLLQQHPWPIWDIWSGNLAISAICTRWRFLALASLRLWSQLRMEIAPKGQAMSNTQSRFLSTLQLYLDRSADSPLLVDLQTSRALDEDEVLLEHTLADIQLYW</sequence>
<keyword evidence="2" id="KW-1185">Reference proteome</keyword>
<organism evidence="1 2">
    <name type="scientific">Gymnopus androsaceus JB14</name>
    <dbReference type="NCBI Taxonomy" id="1447944"/>
    <lineage>
        <taxon>Eukaryota</taxon>
        <taxon>Fungi</taxon>
        <taxon>Dikarya</taxon>
        <taxon>Basidiomycota</taxon>
        <taxon>Agaricomycotina</taxon>
        <taxon>Agaricomycetes</taxon>
        <taxon>Agaricomycetidae</taxon>
        <taxon>Agaricales</taxon>
        <taxon>Marasmiineae</taxon>
        <taxon>Omphalotaceae</taxon>
        <taxon>Gymnopus</taxon>
    </lineage>
</organism>
<name>A0A6A4H005_9AGAR</name>